<evidence type="ECO:0000256" key="1">
    <source>
        <dbReference type="ARBA" id="ARBA00023125"/>
    </source>
</evidence>
<proteinExistence type="predicted"/>
<evidence type="ECO:0000259" key="2">
    <source>
        <dbReference type="PROSITE" id="PS50943"/>
    </source>
</evidence>
<accession>A0A1I2P0G9</accession>
<gene>
    <name evidence="3" type="ORF">SAMN02982927_00654</name>
</gene>
<dbReference type="Proteomes" id="UP000198752">
    <property type="component" value="Unassembled WGS sequence"/>
</dbReference>
<dbReference type="CDD" id="cd00093">
    <property type="entry name" value="HTH_XRE"/>
    <property type="match status" value="1"/>
</dbReference>
<protein>
    <submittedName>
        <fullName evidence="3">DNA-binding transcriptional regulator, XRE-family HTH domain</fullName>
    </submittedName>
</protein>
<dbReference type="PANTHER" id="PTHR46558">
    <property type="entry name" value="TRACRIPTIONAL REGULATORY PROTEIN-RELATED-RELATED"/>
    <property type="match status" value="1"/>
</dbReference>
<dbReference type="EMBL" id="FOOY01000004">
    <property type="protein sequence ID" value="SFG09574.1"/>
    <property type="molecule type" value="Genomic_DNA"/>
</dbReference>
<evidence type="ECO:0000313" key="4">
    <source>
        <dbReference type="Proteomes" id="UP000198752"/>
    </source>
</evidence>
<dbReference type="SMART" id="SM00530">
    <property type="entry name" value="HTH_XRE"/>
    <property type="match status" value="1"/>
</dbReference>
<keyword evidence="4" id="KW-1185">Reference proteome</keyword>
<dbReference type="PROSITE" id="PS50943">
    <property type="entry name" value="HTH_CROC1"/>
    <property type="match status" value="1"/>
</dbReference>
<dbReference type="Gene3D" id="1.10.260.40">
    <property type="entry name" value="lambda repressor-like DNA-binding domains"/>
    <property type="match status" value="1"/>
</dbReference>
<dbReference type="PANTHER" id="PTHR46558:SF11">
    <property type="entry name" value="HTH-TYPE TRANSCRIPTIONAL REGULATOR XRE"/>
    <property type="match status" value="1"/>
</dbReference>
<dbReference type="InterPro" id="IPR010982">
    <property type="entry name" value="Lambda_DNA-bd_dom_sf"/>
</dbReference>
<dbReference type="InterPro" id="IPR001387">
    <property type="entry name" value="Cro/C1-type_HTH"/>
</dbReference>
<reference evidence="4" key="1">
    <citation type="submission" date="2016-10" db="EMBL/GenBank/DDBJ databases">
        <authorList>
            <person name="Varghese N."/>
            <person name="Submissions S."/>
        </authorList>
    </citation>
    <scope>NUCLEOTIDE SEQUENCE [LARGE SCALE GENOMIC DNA]</scope>
    <source>
        <strain evidence="4">ATCC 700379</strain>
    </source>
</reference>
<dbReference type="AlphaFoldDB" id="A0A1I2P0G9"/>
<feature type="domain" description="HTH cro/C1-type" evidence="2">
    <location>
        <begin position="8"/>
        <end position="62"/>
    </location>
</feature>
<dbReference type="STRING" id="269670.SAMN02982927_00654"/>
<dbReference type="SUPFAM" id="SSF47413">
    <property type="entry name" value="lambda repressor-like DNA-binding domains"/>
    <property type="match status" value="1"/>
</dbReference>
<name>A0A1I2P0G9_9BACL</name>
<keyword evidence="1 3" id="KW-0238">DNA-binding</keyword>
<dbReference type="GO" id="GO:0003677">
    <property type="term" value="F:DNA binding"/>
    <property type="evidence" value="ECO:0007669"/>
    <property type="project" value="UniProtKB-KW"/>
</dbReference>
<organism evidence="3 4">
    <name type="scientific">Sporolactobacillus nakayamae</name>
    <dbReference type="NCBI Taxonomy" id="269670"/>
    <lineage>
        <taxon>Bacteria</taxon>
        <taxon>Bacillati</taxon>
        <taxon>Bacillota</taxon>
        <taxon>Bacilli</taxon>
        <taxon>Bacillales</taxon>
        <taxon>Sporolactobacillaceae</taxon>
        <taxon>Sporolactobacillus</taxon>
    </lineage>
</organism>
<evidence type="ECO:0000313" key="3">
    <source>
        <dbReference type="EMBL" id="SFG09574.1"/>
    </source>
</evidence>
<sequence length="108" mass="12901">MEEFKNRLKSLRIEKGITQKDLGDRLKLSESAIGMYERGERQPSIDLLKKIADFFDVSRPYLLGDSDIRTSSDKNEMYFFDKDKWSDEEIEEARTFIKVRRQMKKNKK</sequence>
<dbReference type="OrthoDB" id="1863321at2"/>
<dbReference type="RefSeq" id="WP_093670035.1">
    <property type="nucleotide sequence ID" value="NZ_FOOY01000004.1"/>
</dbReference>
<dbReference type="Pfam" id="PF01381">
    <property type="entry name" value="HTH_3"/>
    <property type="match status" value="1"/>
</dbReference>